<sequence>MKIEKSNAKSRRVIAAIAIVAVIAIILTVAVTIIIGNQRELTQAASDTCKLNAKTLTVHQDSFKEAQSEAEQAAKLTVDDVANGSTLETLKDAMKLADAVDDAPTCPAKGNADDFTKATNDIKDYADNLRNITNELDSAVKAVLASQEMKLDSAK</sequence>
<feature type="coiled-coil region" evidence="1">
    <location>
        <begin position="115"/>
        <end position="142"/>
    </location>
</feature>
<gene>
    <name evidence="3" type="ORF">GBB04_08360</name>
</gene>
<organism evidence="3 4">
    <name type="scientific">Bifidobacterium dentium</name>
    <dbReference type="NCBI Taxonomy" id="1689"/>
    <lineage>
        <taxon>Bacteria</taxon>
        <taxon>Bacillati</taxon>
        <taxon>Actinomycetota</taxon>
        <taxon>Actinomycetes</taxon>
        <taxon>Bifidobacteriales</taxon>
        <taxon>Bifidobacteriaceae</taxon>
        <taxon>Bifidobacterium</taxon>
    </lineage>
</organism>
<dbReference type="RefSeq" id="WP_003838578.1">
    <property type="nucleotide sequence ID" value="NZ_BCYE01000023.1"/>
</dbReference>
<reference evidence="3 4" key="1">
    <citation type="journal article" date="2019" name="Nat. Med.">
        <title>A library of human gut bacterial isolates paired with longitudinal multiomics data enables mechanistic microbiome research.</title>
        <authorList>
            <person name="Poyet M."/>
            <person name="Groussin M."/>
            <person name="Gibbons S.M."/>
            <person name="Avila-Pacheco J."/>
            <person name="Jiang X."/>
            <person name="Kearney S.M."/>
            <person name="Perrotta A.R."/>
            <person name="Berdy B."/>
            <person name="Zhao S."/>
            <person name="Lieberman T.D."/>
            <person name="Swanson P.K."/>
            <person name="Smith M."/>
            <person name="Roesemann S."/>
            <person name="Alexander J.E."/>
            <person name="Rich S.A."/>
            <person name="Livny J."/>
            <person name="Vlamakis H."/>
            <person name="Clish C."/>
            <person name="Bullock K."/>
            <person name="Deik A."/>
            <person name="Scott J."/>
            <person name="Pierce K.A."/>
            <person name="Xavier R.J."/>
            <person name="Alm E.J."/>
        </authorList>
    </citation>
    <scope>NUCLEOTIDE SEQUENCE [LARGE SCALE GENOMIC DNA]</scope>
    <source>
        <strain evidence="3 4">BIOML-A2</strain>
    </source>
</reference>
<keyword evidence="2" id="KW-0472">Membrane</keyword>
<dbReference type="EMBL" id="WDPD01000009">
    <property type="protein sequence ID" value="KAB7460275.1"/>
    <property type="molecule type" value="Genomic_DNA"/>
</dbReference>
<evidence type="ECO:0000313" key="4">
    <source>
        <dbReference type="Proteomes" id="UP000429211"/>
    </source>
</evidence>
<dbReference type="Proteomes" id="UP000429211">
    <property type="component" value="Unassembled WGS sequence"/>
</dbReference>
<keyword evidence="2" id="KW-0812">Transmembrane</keyword>
<comment type="caution">
    <text evidence="3">The sequence shown here is derived from an EMBL/GenBank/DDBJ whole genome shotgun (WGS) entry which is preliminary data.</text>
</comment>
<keyword evidence="1" id="KW-0175">Coiled coil</keyword>
<dbReference type="AlphaFoldDB" id="A0A1V8Q5R4"/>
<accession>A0A1V8Q5R4</accession>
<name>A0A1V8Q5R4_9BIFI</name>
<evidence type="ECO:0000313" key="3">
    <source>
        <dbReference type="EMBL" id="KAB7460275.1"/>
    </source>
</evidence>
<proteinExistence type="predicted"/>
<dbReference type="GeneID" id="31607162"/>
<evidence type="ECO:0000256" key="1">
    <source>
        <dbReference type="SAM" id="Coils"/>
    </source>
</evidence>
<feature type="transmembrane region" description="Helical" evidence="2">
    <location>
        <begin position="12"/>
        <end position="35"/>
    </location>
</feature>
<evidence type="ECO:0000256" key="2">
    <source>
        <dbReference type="SAM" id="Phobius"/>
    </source>
</evidence>
<evidence type="ECO:0008006" key="5">
    <source>
        <dbReference type="Google" id="ProtNLM"/>
    </source>
</evidence>
<keyword evidence="2" id="KW-1133">Transmembrane helix</keyword>
<protein>
    <recommendedName>
        <fullName evidence="5">Colicin transporter</fullName>
    </recommendedName>
</protein>